<protein>
    <submittedName>
        <fullName evidence="7">Taurine dioxygenase</fullName>
    </submittedName>
</protein>
<evidence type="ECO:0000256" key="5">
    <source>
        <dbReference type="ARBA" id="ARBA00023004"/>
    </source>
</evidence>
<dbReference type="AlphaFoldDB" id="A0A562UX14"/>
<dbReference type="Gene3D" id="3.60.130.10">
    <property type="entry name" value="Clavaminate synthase-like"/>
    <property type="match status" value="1"/>
</dbReference>
<organism evidence="7 8">
    <name type="scientific">Altererythrobacter ishigakiensis</name>
    <dbReference type="NCBI Taxonomy" id="476157"/>
    <lineage>
        <taxon>Bacteria</taxon>
        <taxon>Pseudomonadati</taxon>
        <taxon>Pseudomonadota</taxon>
        <taxon>Alphaproteobacteria</taxon>
        <taxon>Sphingomonadales</taxon>
        <taxon>Erythrobacteraceae</taxon>
        <taxon>Altererythrobacter</taxon>
    </lineage>
</organism>
<evidence type="ECO:0000256" key="3">
    <source>
        <dbReference type="ARBA" id="ARBA00022964"/>
    </source>
</evidence>
<keyword evidence="5" id="KW-0408">Iron</keyword>
<dbReference type="InterPro" id="IPR042098">
    <property type="entry name" value="TauD-like_sf"/>
</dbReference>
<sequence>MRLMISPSGQSCGATVTGVDLEGELSSGLISEIREAWLEHKVLAFADQDMDDDALERFTLAMGGFGQDPFFAPIEGREHIAAILREADEKTPLFAENWHSDWSFLTRPPAGTCLLAIDIPPAGGDTLFANQVAAFEALTEERKEFLRGLTAVHSAQLAYAPDGSYGDKDVGRSMDIRPDERARETCTHPLIQKHPETGEEAIFSTLGYIIGIEELEQADAIALLSELAQWQSSDEFVYRQRWEPGMLVMWDNRSVLHKATGGYEGHRRELHRTTIAGYSG</sequence>
<dbReference type="GO" id="GO:0005737">
    <property type="term" value="C:cytoplasm"/>
    <property type="evidence" value="ECO:0007669"/>
    <property type="project" value="TreeGrafter"/>
</dbReference>
<dbReference type="EMBL" id="VLLK01000001">
    <property type="protein sequence ID" value="TWJ10078.1"/>
    <property type="molecule type" value="Genomic_DNA"/>
</dbReference>
<dbReference type="Pfam" id="PF02668">
    <property type="entry name" value="TauD"/>
    <property type="match status" value="1"/>
</dbReference>
<dbReference type="SUPFAM" id="SSF51197">
    <property type="entry name" value="Clavaminate synthase-like"/>
    <property type="match status" value="1"/>
</dbReference>
<dbReference type="OrthoDB" id="7209371at2"/>
<reference evidence="7 8" key="1">
    <citation type="submission" date="2019-07" db="EMBL/GenBank/DDBJ databases">
        <title>Genomic Encyclopedia of Archaeal and Bacterial Type Strains, Phase II (KMG-II): from individual species to whole genera.</title>
        <authorList>
            <person name="Goeker M."/>
        </authorList>
    </citation>
    <scope>NUCLEOTIDE SEQUENCE [LARGE SCALE GENOMIC DNA]</scope>
    <source>
        <strain evidence="7 8">ATCC BAA-2084</strain>
    </source>
</reference>
<name>A0A562UX14_9SPHN</name>
<evidence type="ECO:0000259" key="6">
    <source>
        <dbReference type="Pfam" id="PF02668"/>
    </source>
</evidence>
<comment type="similarity">
    <text evidence="1">Belongs to the TfdA dioxygenase family.</text>
</comment>
<keyword evidence="4" id="KW-0560">Oxidoreductase</keyword>
<dbReference type="STRING" id="476157.GCA_001663155_01620"/>
<comment type="caution">
    <text evidence="7">The sequence shown here is derived from an EMBL/GenBank/DDBJ whole genome shotgun (WGS) entry which is preliminary data.</text>
</comment>
<dbReference type="InterPro" id="IPR003819">
    <property type="entry name" value="TauD/TfdA-like"/>
</dbReference>
<evidence type="ECO:0000313" key="8">
    <source>
        <dbReference type="Proteomes" id="UP000320547"/>
    </source>
</evidence>
<dbReference type="GO" id="GO:0046872">
    <property type="term" value="F:metal ion binding"/>
    <property type="evidence" value="ECO:0007669"/>
    <property type="project" value="UniProtKB-KW"/>
</dbReference>
<dbReference type="InterPro" id="IPR051323">
    <property type="entry name" value="AtsK-like"/>
</dbReference>
<keyword evidence="2" id="KW-0479">Metal-binding</keyword>
<proteinExistence type="inferred from homology"/>
<dbReference type="GO" id="GO:0006790">
    <property type="term" value="P:sulfur compound metabolic process"/>
    <property type="evidence" value="ECO:0007669"/>
    <property type="project" value="TreeGrafter"/>
</dbReference>
<gene>
    <name evidence="7" type="ORF">JN10_1736</name>
</gene>
<evidence type="ECO:0000313" key="7">
    <source>
        <dbReference type="EMBL" id="TWJ10078.1"/>
    </source>
</evidence>
<accession>A0A562UX14</accession>
<dbReference type="GO" id="GO:0000908">
    <property type="term" value="F:taurine dioxygenase activity"/>
    <property type="evidence" value="ECO:0007669"/>
    <property type="project" value="TreeGrafter"/>
</dbReference>
<dbReference type="PANTHER" id="PTHR30468">
    <property type="entry name" value="ALPHA-KETOGLUTARATE-DEPENDENT SULFONATE DIOXYGENASE"/>
    <property type="match status" value="1"/>
</dbReference>
<feature type="domain" description="TauD/TfdA-like" evidence="6">
    <location>
        <begin position="7"/>
        <end position="274"/>
    </location>
</feature>
<evidence type="ECO:0000256" key="1">
    <source>
        <dbReference type="ARBA" id="ARBA00005896"/>
    </source>
</evidence>
<dbReference type="PANTHER" id="PTHR30468:SF1">
    <property type="entry name" value="ALPHA-KETOGLUTARATE-DEPENDENT SULFONATE DIOXYGENASE"/>
    <property type="match status" value="1"/>
</dbReference>
<evidence type="ECO:0000256" key="2">
    <source>
        <dbReference type="ARBA" id="ARBA00022723"/>
    </source>
</evidence>
<keyword evidence="3 7" id="KW-0223">Dioxygenase</keyword>
<evidence type="ECO:0000256" key="4">
    <source>
        <dbReference type="ARBA" id="ARBA00023002"/>
    </source>
</evidence>
<dbReference type="Proteomes" id="UP000320547">
    <property type="component" value="Unassembled WGS sequence"/>
</dbReference>
<dbReference type="RefSeq" id="WP_067599616.1">
    <property type="nucleotide sequence ID" value="NZ_VLLK01000001.1"/>
</dbReference>
<keyword evidence="8" id="KW-1185">Reference proteome</keyword>